<dbReference type="PANTHER" id="PTHR43813:SF1">
    <property type="entry name" value="ACYL-ACTIVATING ENZYME 16, CHLOROPLASTIC-RELATED"/>
    <property type="match status" value="1"/>
</dbReference>
<accession>A0A5N6LEG4</accession>
<evidence type="ECO:0000313" key="3">
    <source>
        <dbReference type="Proteomes" id="UP000326396"/>
    </source>
</evidence>
<feature type="domain" description="AMP-dependent synthetase/ligase" evidence="1">
    <location>
        <begin position="78"/>
        <end position="145"/>
    </location>
</feature>
<name>A0A5N6LEG4_9ASTR</name>
<dbReference type="GO" id="GO:0009507">
    <property type="term" value="C:chloroplast"/>
    <property type="evidence" value="ECO:0007669"/>
    <property type="project" value="TreeGrafter"/>
</dbReference>
<comment type="caution">
    <text evidence="2">The sequence shown here is derived from an EMBL/GenBank/DDBJ whole genome shotgun (WGS) entry which is preliminary data.</text>
</comment>
<evidence type="ECO:0000313" key="2">
    <source>
        <dbReference type="EMBL" id="KAD0345290.1"/>
    </source>
</evidence>
<dbReference type="InterPro" id="IPR052987">
    <property type="entry name" value="Chloroplast_AMP-bd_Enzymes"/>
</dbReference>
<proteinExistence type="predicted"/>
<dbReference type="OrthoDB" id="1700726at2759"/>
<dbReference type="InterPro" id="IPR000873">
    <property type="entry name" value="AMP-dep_synth/lig_dom"/>
</dbReference>
<organism evidence="2 3">
    <name type="scientific">Mikania micrantha</name>
    <name type="common">bitter vine</name>
    <dbReference type="NCBI Taxonomy" id="192012"/>
    <lineage>
        <taxon>Eukaryota</taxon>
        <taxon>Viridiplantae</taxon>
        <taxon>Streptophyta</taxon>
        <taxon>Embryophyta</taxon>
        <taxon>Tracheophyta</taxon>
        <taxon>Spermatophyta</taxon>
        <taxon>Magnoliopsida</taxon>
        <taxon>eudicotyledons</taxon>
        <taxon>Gunneridae</taxon>
        <taxon>Pentapetalae</taxon>
        <taxon>asterids</taxon>
        <taxon>campanulids</taxon>
        <taxon>Asterales</taxon>
        <taxon>Asteraceae</taxon>
        <taxon>Asteroideae</taxon>
        <taxon>Heliantheae alliance</taxon>
        <taxon>Eupatorieae</taxon>
        <taxon>Mikania</taxon>
    </lineage>
</organism>
<dbReference type="SUPFAM" id="SSF56801">
    <property type="entry name" value="Acetyl-CoA synthetase-like"/>
    <property type="match status" value="1"/>
</dbReference>
<dbReference type="PANTHER" id="PTHR43813">
    <property type="entry name" value="ACYL-ACTIVATING ENZYME 16, CHLOROPLASTIC-RELATED"/>
    <property type="match status" value="1"/>
</dbReference>
<dbReference type="AlphaFoldDB" id="A0A5N6LEG4"/>
<dbReference type="Proteomes" id="UP000326396">
    <property type="component" value="Unassembled WGS sequence"/>
</dbReference>
<gene>
    <name evidence="2" type="ORF">E3N88_44419</name>
</gene>
<reference evidence="2 3" key="1">
    <citation type="submission" date="2019-05" db="EMBL/GenBank/DDBJ databases">
        <title>Mikania micrantha, genome provides insights into the molecular mechanism of rapid growth.</title>
        <authorList>
            <person name="Liu B."/>
        </authorList>
    </citation>
    <scope>NUCLEOTIDE SEQUENCE [LARGE SCALE GENOMIC DNA]</scope>
    <source>
        <strain evidence="2">NLD-2019</strain>
        <tissue evidence="2">Leaf</tissue>
    </source>
</reference>
<sequence length="146" mass="16479">MILHGDLINPLIQPPSVSNSMSIANTSVNNVFSPAYYRYRYAEAKQVRKYSPLLESPLPSENNVSTAEFKTIPDIWRSTAERFGDRVALVDPHHDPPTNMTYKQVEQDILNFSEGLRVIGIKPCEKLALFADNSCRWLIADQGGLR</sequence>
<evidence type="ECO:0000259" key="1">
    <source>
        <dbReference type="Pfam" id="PF00501"/>
    </source>
</evidence>
<dbReference type="GO" id="GO:0008922">
    <property type="term" value="F:long-chain fatty acid [acyl-carrier-protein] ligase activity"/>
    <property type="evidence" value="ECO:0007669"/>
    <property type="project" value="TreeGrafter"/>
</dbReference>
<dbReference type="Gene3D" id="3.40.50.12780">
    <property type="entry name" value="N-terminal domain of ligase-like"/>
    <property type="match status" value="1"/>
</dbReference>
<dbReference type="GO" id="GO:0030497">
    <property type="term" value="P:fatty acid elongation"/>
    <property type="evidence" value="ECO:0007669"/>
    <property type="project" value="TreeGrafter"/>
</dbReference>
<dbReference type="InterPro" id="IPR042099">
    <property type="entry name" value="ANL_N_sf"/>
</dbReference>
<keyword evidence="3" id="KW-1185">Reference proteome</keyword>
<protein>
    <recommendedName>
        <fullName evidence="1">AMP-dependent synthetase/ligase domain-containing protein</fullName>
    </recommendedName>
</protein>
<dbReference type="Pfam" id="PF00501">
    <property type="entry name" value="AMP-binding"/>
    <property type="match status" value="1"/>
</dbReference>
<dbReference type="EMBL" id="SZYD01001757">
    <property type="protein sequence ID" value="KAD0345290.1"/>
    <property type="molecule type" value="Genomic_DNA"/>
</dbReference>